<dbReference type="SUPFAM" id="SSF53335">
    <property type="entry name" value="S-adenosyl-L-methionine-dependent methyltransferases"/>
    <property type="match status" value="1"/>
</dbReference>
<accession>A0A395JRJ9</accession>
<dbReference type="InterPro" id="IPR029063">
    <property type="entry name" value="SAM-dependent_MTases_sf"/>
</dbReference>
<dbReference type="Proteomes" id="UP000253083">
    <property type="component" value="Unassembled WGS sequence"/>
</dbReference>
<protein>
    <submittedName>
        <fullName evidence="2">Methyltransferase family protein</fullName>
    </submittedName>
</protein>
<organism evidence="2 3">
    <name type="scientific">Arenicella xantha</name>
    <dbReference type="NCBI Taxonomy" id="644221"/>
    <lineage>
        <taxon>Bacteria</taxon>
        <taxon>Pseudomonadati</taxon>
        <taxon>Pseudomonadota</taxon>
        <taxon>Gammaproteobacteria</taxon>
        <taxon>Arenicellales</taxon>
        <taxon>Arenicellaceae</taxon>
        <taxon>Arenicella</taxon>
    </lineage>
</organism>
<dbReference type="Gene3D" id="3.40.50.150">
    <property type="entry name" value="Vaccinia Virus protein VP39"/>
    <property type="match status" value="1"/>
</dbReference>
<dbReference type="Pfam" id="PF13649">
    <property type="entry name" value="Methyltransf_25"/>
    <property type="match status" value="1"/>
</dbReference>
<dbReference type="CDD" id="cd02440">
    <property type="entry name" value="AdoMet_MTases"/>
    <property type="match status" value="1"/>
</dbReference>
<dbReference type="GO" id="GO:0032259">
    <property type="term" value="P:methylation"/>
    <property type="evidence" value="ECO:0007669"/>
    <property type="project" value="UniProtKB-KW"/>
</dbReference>
<proteinExistence type="predicted"/>
<dbReference type="EMBL" id="QNRT01000001">
    <property type="protein sequence ID" value="RBP52962.1"/>
    <property type="molecule type" value="Genomic_DNA"/>
</dbReference>
<name>A0A395JRJ9_9GAMM</name>
<dbReference type="InterPro" id="IPR041698">
    <property type="entry name" value="Methyltransf_25"/>
</dbReference>
<dbReference type="GO" id="GO:0008168">
    <property type="term" value="F:methyltransferase activity"/>
    <property type="evidence" value="ECO:0007669"/>
    <property type="project" value="UniProtKB-KW"/>
</dbReference>
<evidence type="ECO:0000313" key="3">
    <source>
        <dbReference type="Proteomes" id="UP000253083"/>
    </source>
</evidence>
<evidence type="ECO:0000313" key="2">
    <source>
        <dbReference type="EMBL" id="RBP52962.1"/>
    </source>
</evidence>
<dbReference type="InParanoid" id="A0A395JRJ9"/>
<feature type="domain" description="Methyltransferase" evidence="1">
    <location>
        <begin position="60"/>
        <end position="157"/>
    </location>
</feature>
<keyword evidence="3" id="KW-1185">Reference proteome</keyword>
<keyword evidence="2" id="KW-0808">Transferase</keyword>
<dbReference type="AlphaFoldDB" id="A0A395JRJ9"/>
<gene>
    <name evidence="2" type="ORF">DFR28_101346</name>
</gene>
<comment type="caution">
    <text evidence="2">The sequence shown here is derived from an EMBL/GenBank/DDBJ whole genome shotgun (WGS) entry which is preliminary data.</text>
</comment>
<reference evidence="2 3" key="1">
    <citation type="submission" date="2018-06" db="EMBL/GenBank/DDBJ databases">
        <title>Genomic Encyclopedia of Type Strains, Phase IV (KMG-IV): sequencing the most valuable type-strain genomes for metagenomic binning, comparative biology and taxonomic classification.</title>
        <authorList>
            <person name="Goeker M."/>
        </authorList>
    </citation>
    <scope>NUCLEOTIDE SEQUENCE [LARGE SCALE GENOMIC DNA]</scope>
    <source>
        <strain evidence="2 3">DSM 24032</strain>
    </source>
</reference>
<sequence>MDSKKRCSQSSGVEKNRSIYSHSWDHFYSSADNSLPFWEKAMTDVDAILLKQYFNQSLPVVDFGCGFGKHTLALSAFFNKVIGVDTSQVVIDKNNRNPMYSDIEFSQFDGVNVPEAVALHSKLGDCNVYVKGVLHQIQTRDREFVAQSLKTLLGHGGALFIHEVDRKFLNDLKNHKFSELPYKLRQTLAGNLLPLGIDQPEIEKLFLDDDRYELCDYGKRYIKTELHLKTGQNIYVPCLYFCIVKRCSD</sequence>
<keyword evidence="2" id="KW-0489">Methyltransferase</keyword>
<evidence type="ECO:0000259" key="1">
    <source>
        <dbReference type="Pfam" id="PF13649"/>
    </source>
</evidence>